<keyword evidence="2" id="KW-1133">Transmembrane helix</keyword>
<evidence type="ECO:0000256" key="1">
    <source>
        <dbReference type="SAM" id="MobiDB-lite"/>
    </source>
</evidence>
<feature type="compositionally biased region" description="Pro residues" evidence="1">
    <location>
        <begin position="267"/>
        <end position="277"/>
    </location>
</feature>
<keyword evidence="5" id="KW-1185">Reference proteome</keyword>
<dbReference type="EMBL" id="NJEU01000056">
    <property type="protein sequence ID" value="PHH82486.1"/>
    <property type="molecule type" value="Genomic_DNA"/>
</dbReference>
<dbReference type="InterPro" id="IPR041622">
    <property type="entry name" value="SLATT_fungi"/>
</dbReference>
<comment type="caution">
    <text evidence="4">The sequence shown here is derived from an EMBL/GenBank/DDBJ whole genome shotgun (WGS) entry which is preliminary data.</text>
</comment>
<name>A0A2C5ZR52_9HYPO</name>
<proteinExistence type="predicted"/>
<evidence type="ECO:0000313" key="4">
    <source>
        <dbReference type="EMBL" id="PHH82486.1"/>
    </source>
</evidence>
<dbReference type="OrthoDB" id="5398270at2759"/>
<sequence>MMPEFNPIQLFSRLTGNEKPDSKGQGEIADGEAAKMQGSEDWKPMTTSYRPHLAQVEMAPHRTLSDTEWSALAQGLGAISDKEKQKAVVPSRWPWAASGMPIGLYRDIVASRCKYGFLFQMANTMRLTLLVLQLLVGAAVTTMGVVDEDSSHKGVSVTVLGAVNTVAAGLLALMHNSGLPERYNYDKVQFEELEDHIKEMLQVRIVPEDQTVDQALAECCDRFREAKTTVAVNKPASYNSRKSLHDKIGANDKAKQSSGPAVQQPTPAEPQPTPQPQPEADQGPD</sequence>
<protein>
    <recommendedName>
        <fullName evidence="3">SMODS and SLOG-associating 2TM effector domain-containing protein</fullName>
    </recommendedName>
</protein>
<keyword evidence="2" id="KW-0812">Transmembrane</keyword>
<evidence type="ECO:0000256" key="2">
    <source>
        <dbReference type="SAM" id="Phobius"/>
    </source>
</evidence>
<keyword evidence="2" id="KW-0472">Membrane</keyword>
<dbReference type="Proteomes" id="UP000224854">
    <property type="component" value="Unassembled WGS sequence"/>
</dbReference>
<organism evidence="4 5">
    <name type="scientific">Ophiocordyceps australis</name>
    <dbReference type="NCBI Taxonomy" id="1399860"/>
    <lineage>
        <taxon>Eukaryota</taxon>
        <taxon>Fungi</taxon>
        <taxon>Dikarya</taxon>
        <taxon>Ascomycota</taxon>
        <taxon>Pezizomycotina</taxon>
        <taxon>Sordariomycetes</taxon>
        <taxon>Hypocreomycetidae</taxon>
        <taxon>Hypocreales</taxon>
        <taxon>Ophiocordycipitaceae</taxon>
        <taxon>Ophiocordyceps</taxon>
    </lineage>
</organism>
<feature type="region of interest" description="Disordered" evidence="1">
    <location>
        <begin position="237"/>
        <end position="285"/>
    </location>
</feature>
<dbReference type="PANTHER" id="PTHR38793:SF1">
    <property type="entry name" value="SMODS AND SLOG-ASSOCIATING 2TM EFFECTOR DOMAIN-CONTAINING PROTEIN"/>
    <property type="match status" value="1"/>
</dbReference>
<gene>
    <name evidence="4" type="ORF">CDD82_5822</name>
</gene>
<feature type="domain" description="SMODS and SLOG-associating 2TM effector" evidence="3">
    <location>
        <begin position="108"/>
        <end position="228"/>
    </location>
</feature>
<reference evidence="4 5" key="1">
    <citation type="submission" date="2017-06" db="EMBL/GenBank/DDBJ databases">
        <title>Ant-infecting Ophiocordyceps genomes reveal a high diversity of potential behavioral manipulation genes and a possible major role for enterotoxins.</title>
        <authorList>
            <person name="De Bekker C."/>
            <person name="Evans H.C."/>
            <person name="Brachmann A."/>
            <person name="Hughes D.P."/>
        </authorList>
    </citation>
    <scope>NUCLEOTIDE SEQUENCE [LARGE SCALE GENOMIC DNA]</scope>
    <source>
        <strain evidence="4 5">1348a</strain>
    </source>
</reference>
<feature type="region of interest" description="Disordered" evidence="1">
    <location>
        <begin position="12"/>
        <end position="40"/>
    </location>
</feature>
<dbReference type="PANTHER" id="PTHR38793">
    <property type="entry name" value="SLATT_FUNGAL DOMAIN-CONTAINING PROTEIN-RELATED"/>
    <property type="match status" value="1"/>
</dbReference>
<accession>A0A2C5ZR52</accession>
<feature type="transmembrane region" description="Helical" evidence="2">
    <location>
        <begin position="127"/>
        <end position="146"/>
    </location>
</feature>
<feature type="compositionally biased region" description="Basic and acidic residues" evidence="1">
    <location>
        <begin position="243"/>
        <end position="255"/>
    </location>
</feature>
<evidence type="ECO:0000259" key="3">
    <source>
        <dbReference type="Pfam" id="PF18142"/>
    </source>
</evidence>
<evidence type="ECO:0000313" key="5">
    <source>
        <dbReference type="Proteomes" id="UP000224854"/>
    </source>
</evidence>
<feature type="transmembrane region" description="Helical" evidence="2">
    <location>
        <begin position="152"/>
        <end position="173"/>
    </location>
</feature>
<dbReference type="AlphaFoldDB" id="A0A2C5ZR52"/>
<dbReference type="NCBIfam" id="NF033635">
    <property type="entry name" value="SLATT_fungal"/>
    <property type="match status" value="1"/>
</dbReference>
<dbReference type="Pfam" id="PF18142">
    <property type="entry name" value="SLATT_fungal"/>
    <property type="match status" value="1"/>
</dbReference>